<dbReference type="AlphaFoldDB" id="A0A914VAL4"/>
<protein>
    <submittedName>
        <fullName evidence="3">Uncharacterized protein</fullName>
    </submittedName>
</protein>
<evidence type="ECO:0000256" key="1">
    <source>
        <dbReference type="SAM" id="MobiDB-lite"/>
    </source>
</evidence>
<feature type="region of interest" description="Disordered" evidence="1">
    <location>
        <begin position="252"/>
        <end position="271"/>
    </location>
</feature>
<feature type="region of interest" description="Disordered" evidence="1">
    <location>
        <begin position="49"/>
        <end position="191"/>
    </location>
</feature>
<name>A0A914VAL4_9BILA</name>
<feature type="compositionally biased region" description="Low complexity" evidence="1">
    <location>
        <begin position="125"/>
        <end position="136"/>
    </location>
</feature>
<keyword evidence="2" id="KW-1185">Reference proteome</keyword>
<proteinExistence type="predicted"/>
<organism evidence="2 3">
    <name type="scientific">Plectus sambesii</name>
    <dbReference type="NCBI Taxonomy" id="2011161"/>
    <lineage>
        <taxon>Eukaryota</taxon>
        <taxon>Metazoa</taxon>
        <taxon>Ecdysozoa</taxon>
        <taxon>Nematoda</taxon>
        <taxon>Chromadorea</taxon>
        <taxon>Plectida</taxon>
        <taxon>Plectina</taxon>
        <taxon>Plectoidea</taxon>
        <taxon>Plectidae</taxon>
        <taxon>Plectus</taxon>
    </lineage>
</organism>
<dbReference type="Proteomes" id="UP000887566">
    <property type="component" value="Unplaced"/>
</dbReference>
<feature type="compositionally biased region" description="Low complexity" evidence="1">
    <location>
        <begin position="78"/>
        <end position="90"/>
    </location>
</feature>
<sequence>MNTSQKQSLSAPPPPSSTAAPPSSDGAPLSKPSSLYEPYWRQHSWYKRRYGSGLDGDGDGTEAGGAFAPPTSPPPAIPSTTVVASVSNSNRQNGATTYAVVRSRRLEGDSVEMNTTSAEDSAIGSSVASTTASNNAIHYRAPVNGDAPSGRRLSSPDRTSADATEDLSKIASVNSDVDSNRPPVAIESGGLLAPDESKKRWSQCSIESGAELRSSIVSPERHCVIGESEALLETTAEMDIYPDGNFCTTIPGLSPTEVNPPGEDGSALNYK</sequence>
<accession>A0A914VAL4</accession>
<feature type="region of interest" description="Disordered" evidence="1">
    <location>
        <begin position="1"/>
        <end position="34"/>
    </location>
</feature>
<reference evidence="3" key="1">
    <citation type="submission" date="2022-11" db="UniProtKB">
        <authorList>
            <consortium name="WormBaseParasite"/>
        </authorList>
    </citation>
    <scope>IDENTIFICATION</scope>
</reference>
<evidence type="ECO:0000313" key="2">
    <source>
        <dbReference type="Proteomes" id="UP000887566"/>
    </source>
</evidence>
<dbReference type="WBParaSite" id="PSAMB.scaffold17453size1123.g37291.t1">
    <property type="protein sequence ID" value="PSAMB.scaffold17453size1123.g37291.t1"/>
    <property type="gene ID" value="PSAMB.scaffold17453size1123.g37291"/>
</dbReference>
<evidence type="ECO:0000313" key="3">
    <source>
        <dbReference type="WBParaSite" id="PSAMB.scaffold17453size1123.g37291.t1"/>
    </source>
</evidence>